<reference evidence="2 3" key="1">
    <citation type="journal article" date="2024" name="Ann. Entomol. Soc. Am.">
        <title>Genomic analyses of the southern and eastern yellowjacket wasps (Hymenoptera: Vespidae) reveal evolutionary signatures of social life.</title>
        <authorList>
            <person name="Catto M.A."/>
            <person name="Caine P.B."/>
            <person name="Orr S.E."/>
            <person name="Hunt B.G."/>
            <person name="Goodisman M.A.D."/>
        </authorList>
    </citation>
    <scope>NUCLEOTIDE SEQUENCE [LARGE SCALE GENOMIC DNA]</scope>
    <source>
        <strain evidence="2">232</strain>
        <tissue evidence="2">Head and thorax</tissue>
    </source>
</reference>
<name>A0ABD2AW95_VESMC</name>
<keyword evidence="3" id="KW-1185">Reference proteome</keyword>
<evidence type="ECO:0000313" key="3">
    <source>
        <dbReference type="Proteomes" id="UP001607303"/>
    </source>
</evidence>
<dbReference type="Proteomes" id="UP001607303">
    <property type="component" value="Unassembled WGS sequence"/>
</dbReference>
<accession>A0ABD2AW95</accession>
<dbReference type="AlphaFoldDB" id="A0ABD2AW95"/>
<gene>
    <name evidence="2" type="ORF">V1477_018752</name>
</gene>
<protein>
    <submittedName>
        <fullName evidence="2">Uncharacterized protein</fullName>
    </submittedName>
</protein>
<feature type="region of interest" description="Disordered" evidence="1">
    <location>
        <begin position="101"/>
        <end position="125"/>
    </location>
</feature>
<organism evidence="2 3">
    <name type="scientific">Vespula maculifrons</name>
    <name type="common">Eastern yellow jacket</name>
    <name type="synonym">Wasp</name>
    <dbReference type="NCBI Taxonomy" id="7453"/>
    <lineage>
        <taxon>Eukaryota</taxon>
        <taxon>Metazoa</taxon>
        <taxon>Ecdysozoa</taxon>
        <taxon>Arthropoda</taxon>
        <taxon>Hexapoda</taxon>
        <taxon>Insecta</taxon>
        <taxon>Pterygota</taxon>
        <taxon>Neoptera</taxon>
        <taxon>Endopterygota</taxon>
        <taxon>Hymenoptera</taxon>
        <taxon>Apocrita</taxon>
        <taxon>Aculeata</taxon>
        <taxon>Vespoidea</taxon>
        <taxon>Vespidae</taxon>
        <taxon>Vespinae</taxon>
        <taxon>Vespula</taxon>
    </lineage>
</organism>
<evidence type="ECO:0000313" key="2">
    <source>
        <dbReference type="EMBL" id="KAL2724891.1"/>
    </source>
</evidence>
<dbReference type="EMBL" id="JAYRBN010000112">
    <property type="protein sequence ID" value="KAL2724891.1"/>
    <property type="molecule type" value="Genomic_DNA"/>
</dbReference>
<proteinExistence type="predicted"/>
<comment type="caution">
    <text evidence="2">The sequence shown here is derived from an EMBL/GenBank/DDBJ whole genome shotgun (WGS) entry which is preliminary data.</text>
</comment>
<sequence>MTTSTQDRAAISTEKYVRNKVVVSETTVTVLLVHVGRGTAFVRVLVCYIFDRDWILKRGREKVPYVTLAEQASNGQAIGRAIFLWQYSLGVSVDLNKVSEEKENVGHGIEKPSTKDRSWNDDEVD</sequence>
<evidence type="ECO:0000256" key="1">
    <source>
        <dbReference type="SAM" id="MobiDB-lite"/>
    </source>
</evidence>